<comment type="subcellular location">
    <subcellularLocation>
        <location evidence="1">Cytoplasm</location>
    </subcellularLocation>
</comment>
<dbReference type="AlphaFoldDB" id="A0A1F5YZW2"/>
<dbReference type="SUPFAM" id="SSF52540">
    <property type="entry name" value="P-loop containing nucleoside triphosphate hydrolases"/>
    <property type="match status" value="1"/>
</dbReference>
<dbReference type="Pfam" id="PF02367">
    <property type="entry name" value="TsaE"/>
    <property type="match status" value="1"/>
</dbReference>
<name>A0A1F5YZW2_9BACT</name>
<evidence type="ECO:0000256" key="10">
    <source>
        <dbReference type="ARBA" id="ARBA00032441"/>
    </source>
</evidence>
<evidence type="ECO:0000256" key="1">
    <source>
        <dbReference type="ARBA" id="ARBA00004496"/>
    </source>
</evidence>
<sequence length="141" mass="16114">MLYETKSAKETQKHGFDLGRNLKTGGVILLFGNLGAGKTTFIQGLARGLGIKQRVNSPTYIIARRYKLPPAGRRQRYLFHVDLYRLTSLSEVKNIGIEEMWENGNVVCIEWPELVEKIAPKAVKVQFNYANEKTRQIEIVY</sequence>
<dbReference type="NCBIfam" id="TIGR00150">
    <property type="entry name" value="T6A_YjeE"/>
    <property type="match status" value="1"/>
</dbReference>
<proteinExistence type="inferred from homology"/>
<evidence type="ECO:0000256" key="5">
    <source>
        <dbReference type="ARBA" id="ARBA00022694"/>
    </source>
</evidence>
<evidence type="ECO:0000256" key="7">
    <source>
        <dbReference type="ARBA" id="ARBA00022741"/>
    </source>
</evidence>
<evidence type="ECO:0000313" key="12">
    <source>
        <dbReference type="Proteomes" id="UP000178681"/>
    </source>
</evidence>
<keyword evidence="6" id="KW-0479">Metal-binding</keyword>
<dbReference type="GO" id="GO:0005524">
    <property type="term" value="F:ATP binding"/>
    <property type="evidence" value="ECO:0007669"/>
    <property type="project" value="UniProtKB-KW"/>
</dbReference>
<dbReference type="Proteomes" id="UP000178681">
    <property type="component" value="Unassembled WGS sequence"/>
</dbReference>
<dbReference type="GO" id="GO:0016740">
    <property type="term" value="F:transferase activity"/>
    <property type="evidence" value="ECO:0007669"/>
    <property type="project" value="UniProtKB-KW"/>
</dbReference>
<evidence type="ECO:0000256" key="2">
    <source>
        <dbReference type="ARBA" id="ARBA00007599"/>
    </source>
</evidence>
<dbReference type="Gene3D" id="3.40.50.300">
    <property type="entry name" value="P-loop containing nucleotide triphosphate hydrolases"/>
    <property type="match status" value="1"/>
</dbReference>
<accession>A0A1F5YZW2</accession>
<comment type="caution">
    <text evidence="11">The sequence shown here is derived from an EMBL/GenBank/DDBJ whole genome shotgun (WGS) entry which is preliminary data.</text>
</comment>
<keyword evidence="4" id="KW-0963">Cytoplasm</keyword>
<evidence type="ECO:0000256" key="4">
    <source>
        <dbReference type="ARBA" id="ARBA00022490"/>
    </source>
</evidence>
<dbReference type="STRING" id="1798377.A2872_04695"/>
<protein>
    <recommendedName>
        <fullName evidence="3">tRNA threonylcarbamoyladenosine biosynthesis protein TsaE</fullName>
    </recommendedName>
    <alternativeName>
        <fullName evidence="10">t(6)A37 threonylcarbamoyladenosine biosynthesis protein TsaE</fullName>
    </alternativeName>
</protein>
<evidence type="ECO:0000256" key="9">
    <source>
        <dbReference type="ARBA" id="ARBA00022842"/>
    </source>
</evidence>
<keyword evidence="9" id="KW-0460">Magnesium</keyword>
<dbReference type="InterPro" id="IPR003442">
    <property type="entry name" value="T6A_TsaE"/>
</dbReference>
<dbReference type="PANTHER" id="PTHR33540:SF2">
    <property type="entry name" value="TRNA THREONYLCARBAMOYLADENOSINE BIOSYNTHESIS PROTEIN TSAE"/>
    <property type="match status" value="1"/>
</dbReference>
<keyword evidence="8" id="KW-0067">ATP-binding</keyword>
<evidence type="ECO:0000313" key="11">
    <source>
        <dbReference type="EMBL" id="OGG05711.1"/>
    </source>
</evidence>
<gene>
    <name evidence="11" type="ORF">A2872_04695</name>
</gene>
<dbReference type="InterPro" id="IPR027417">
    <property type="entry name" value="P-loop_NTPase"/>
</dbReference>
<comment type="similarity">
    <text evidence="2">Belongs to the TsaE family.</text>
</comment>
<dbReference type="GO" id="GO:0005737">
    <property type="term" value="C:cytoplasm"/>
    <property type="evidence" value="ECO:0007669"/>
    <property type="project" value="UniProtKB-SubCell"/>
</dbReference>
<dbReference type="GO" id="GO:0002949">
    <property type="term" value="P:tRNA threonylcarbamoyladenosine modification"/>
    <property type="evidence" value="ECO:0007669"/>
    <property type="project" value="InterPro"/>
</dbReference>
<dbReference type="EMBL" id="MFJG01000030">
    <property type="protein sequence ID" value="OGG05711.1"/>
    <property type="molecule type" value="Genomic_DNA"/>
</dbReference>
<evidence type="ECO:0000256" key="8">
    <source>
        <dbReference type="ARBA" id="ARBA00022840"/>
    </source>
</evidence>
<keyword evidence="11" id="KW-0808">Transferase</keyword>
<keyword evidence="5" id="KW-0819">tRNA processing</keyword>
<dbReference type="PANTHER" id="PTHR33540">
    <property type="entry name" value="TRNA THREONYLCARBAMOYLADENOSINE BIOSYNTHESIS PROTEIN TSAE"/>
    <property type="match status" value="1"/>
</dbReference>
<evidence type="ECO:0000256" key="3">
    <source>
        <dbReference type="ARBA" id="ARBA00019010"/>
    </source>
</evidence>
<organism evidence="11 12">
    <name type="scientific">Candidatus Gottesmanbacteria bacterium RIFCSPHIGHO2_01_FULL_42_12</name>
    <dbReference type="NCBI Taxonomy" id="1798377"/>
    <lineage>
        <taxon>Bacteria</taxon>
        <taxon>Candidatus Gottesmaniibacteriota</taxon>
    </lineage>
</organism>
<dbReference type="GO" id="GO:0046872">
    <property type="term" value="F:metal ion binding"/>
    <property type="evidence" value="ECO:0007669"/>
    <property type="project" value="UniProtKB-KW"/>
</dbReference>
<keyword evidence="7" id="KW-0547">Nucleotide-binding</keyword>
<reference evidence="11 12" key="1">
    <citation type="journal article" date="2016" name="Nat. Commun.">
        <title>Thousands of microbial genomes shed light on interconnected biogeochemical processes in an aquifer system.</title>
        <authorList>
            <person name="Anantharaman K."/>
            <person name="Brown C.T."/>
            <person name="Hug L.A."/>
            <person name="Sharon I."/>
            <person name="Castelle C.J."/>
            <person name="Probst A.J."/>
            <person name="Thomas B.C."/>
            <person name="Singh A."/>
            <person name="Wilkins M.J."/>
            <person name="Karaoz U."/>
            <person name="Brodie E.L."/>
            <person name="Williams K.H."/>
            <person name="Hubbard S.S."/>
            <person name="Banfield J.F."/>
        </authorList>
    </citation>
    <scope>NUCLEOTIDE SEQUENCE [LARGE SCALE GENOMIC DNA]</scope>
</reference>
<evidence type="ECO:0000256" key="6">
    <source>
        <dbReference type="ARBA" id="ARBA00022723"/>
    </source>
</evidence>